<keyword evidence="3" id="KW-1003">Cell membrane</keyword>
<dbReference type="InterPro" id="IPR032808">
    <property type="entry name" value="DoxX"/>
</dbReference>
<dbReference type="PANTHER" id="PTHR33452">
    <property type="entry name" value="OXIDOREDUCTASE CATD-RELATED"/>
    <property type="match status" value="1"/>
</dbReference>
<sequence length="142" mass="16152">MKRLFTTEAILLDTGLALVRIIVGLFLLYHGWEVFDAAKMKEYASWDVFRQASSPIFMVYLGKGSEFLTGILLTMGLLTRIGCLIVIGTMVYIAFCIGNGKIWYEDQHPFLFVLLALVFLFTGPGKWSVDALLEKQYLKRDE</sequence>
<keyword evidence="4 7" id="KW-0812">Transmembrane</keyword>
<evidence type="ECO:0000256" key="1">
    <source>
        <dbReference type="ARBA" id="ARBA00004651"/>
    </source>
</evidence>
<keyword evidence="9" id="KW-1185">Reference proteome</keyword>
<feature type="transmembrane region" description="Helical" evidence="7">
    <location>
        <begin position="110"/>
        <end position="129"/>
    </location>
</feature>
<reference evidence="8 9" key="1">
    <citation type="journal article" date="2010" name="Stand. Genomic Sci.">
        <title>Complete genome sequence of Spirosoma linguale type strain (1).</title>
        <authorList>
            <person name="Lail K."/>
            <person name="Sikorski J."/>
            <person name="Saunders E."/>
            <person name="Lapidus A."/>
            <person name="Glavina Del Rio T."/>
            <person name="Copeland A."/>
            <person name="Tice H."/>
            <person name="Cheng J.-F."/>
            <person name="Lucas S."/>
            <person name="Nolan M."/>
            <person name="Bruce D."/>
            <person name="Goodwin L."/>
            <person name="Pitluck S."/>
            <person name="Ivanova N."/>
            <person name="Mavromatis K."/>
            <person name="Ovchinnikova G."/>
            <person name="Pati A."/>
            <person name="Chen A."/>
            <person name="Palaniappan K."/>
            <person name="Land M."/>
            <person name="Hauser L."/>
            <person name="Chang Y.-J."/>
            <person name="Jeffries C.D."/>
            <person name="Chain P."/>
            <person name="Brettin T."/>
            <person name="Detter J.C."/>
            <person name="Schuetze A."/>
            <person name="Rohde M."/>
            <person name="Tindall B.J."/>
            <person name="Goeker M."/>
            <person name="Bristow J."/>
            <person name="Eisen J.A."/>
            <person name="Markowitz V."/>
            <person name="Hugenholtz P."/>
            <person name="Kyrpides N.C."/>
            <person name="Klenk H.-P."/>
            <person name="Chen F."/>
        </authorList>
    </citation>
    <scope>NUCLEOTIDE SEQUENCE [LARGE SCALE GENOMIC DNA]</scope>
    <source>
        <strain evidence="9">ATCC 33905 / DSM 74 / LMG 10896 / Claus 1</strain>
    </source>
</reference>
<evidence type="ECO:0000256" key="5">
    <source>
        <dbReference type="ARBA" id="ARBA00022989"/>
    </source>
</evidence>
<evidence type="ECO:0000313" key="9">
    <source>
        <dbReference type="Proteomes" id="UP000002028"/>
    </source>
</evidence>
<dbReference type="Pfam" id="PF07681">
    <property type="entry name" value="DoxX"/>
    <property type="match status" value="1"/>
</dbReference>
<evidence type="ECO:0000313" key="8">
    <source>
        <dbReference type="EMBL" id="ADB37034.1"/>
    </source>
</evidence>
<evidence type="ECO:0000256" key="6">
    <source>
        <dbReference type="ARBA" id="ARBA00023136"/>
    </source>
</evidence>
<dbReference type="RefSeq" id="WP_012925585.1">
    <property type="nucleotide sequence ID" value="NC_013730.1"/>
</dbReference>
<evidence type="ECO:0000256" key="4">
    <source>
        <dbReference type="ARBA" id="ARBA00022692"/>
    </source>
</evidence>
<dbReference type="eggNOG" id="COG2259">
    <property type="taxonomic scope" value="Bacteria"/>
</dbReference>
<comment type="similarity">
    <text evidence="2">Belongs to the DoxX family.</text>
</comment>
<proteinExistence type="inferred from homology"/>
<dbReference type="KEGG" id="sli:Slin_0983"/>
<name>D2QJ20_SPILD</name>
<protein>
    <submittedName>
        <fullName evidence="8">DoxX family protein</fullName>
    </submittedName>
</protein>
<dbReference type="AlphaFoldDB" id="D2QJ20"/>
<dbReference type="EMBL" id="CP001769">
    <property type="protein sequence ID" value="ADB37034.1"/>
    <property type="molecule type" value="Genomic_DNA"/>
</dbReference>
<accession>D2QJ20</accession>
<gene>
    <name evidence="8" type="ordered locus">Slin_0983</name>
</gene>
<dbReference type="PANTHER" id="PTHR33452:SF1">
    <property type="entry name" value="INNER MEMBRANE PROTEIN YPHA-RELATED"/>
    <property type="match status" value="1"/>
</dbReference>
<evidence type="ECO:0000256" key="7">
    <source>
        <dbReference type="SAM" id="Phobius"/>
    </source>
</evidence>
<organism evidence="8 9">
    <name type="scientific">Spirosoma linguale (strain ATCC 33905 / DSM 74 / LMG 10896 / Claus 1)</name>
    <dbReference type="NCBI Taxonomy" id="504472"/>
    <lineage>
        <taxon>Bacteria</taxon>
        <taxon>Pseudomonadati</taxon>
        <taxon>Bacteroidota</taxon>
        <taxon>Cytophagia</taxon>
        <taxon>Cytophagales</taxon>
        <taxon>Cytophagaceae</taxon>
        <taxon>Spirosoma</taxon>
    </lineage>
</organism>
<dbReference type="HOGENOM" id="CLU_1814623_0_0_10"/>
<dbReference type="GO" id="GO:0005886">
    <property type="term" value="C:plasma membrane"/>
    <property type="evidence" value="ECO:0007669"/>
    <property type="project" value="UniProtKB-SubCell"/>
</dbReference>
<keyword evidence="6 7" id="KW-0472">Membrane</keyword>
<dbReference type="InterPro" id="IPR051907">
    <property type="entry name" value="DoxX-like_oxidoreductase"/>
</dbReference>
<dbReference type="Proteomes" id="UP000002028">
    <property type="component" value="Chromosome"/>
</dbReference>
<evidence type="ECO:0000256" key="3">
    <source>
        <dbReference type="ARBA" id="ARBA00022475"/>
    </source>
</evidence>
<feature type="transmembrane region" description="Helical" evidence="7">
    <location>
        <begin position="81"/>
        <end position="104"/>
    </location>
</feature>
<keyword evidence="5 7" id="KW-1133">Transmembrane helix</keyword>
<evidence type="ECO:0000256" key="2">
    <source>
        <dbReference type="ARBA" id="ARBA00006679"/>
    </source>
</evidence>
<feature type="transmembrane region" description="Helical" evidence="7">
    <location>
        <begin position="12"/>
        <end position="32"/>
    </location>
</feature>
<dbReference type="STRING" id="504472.Slin_0983"/>
<comment type="subcellular location">
    <subcellularLocation>
        <location evidence="1">Cell membrane</location>
        <topology evidence="1">Multi-pass membrane protein</topology>
    </subcellularLocation>
</comment>